<protein>
    <submittedName>
        <fullName evidence="6">N-acetylmuramoyl-L-alanine amidase</fullName>
    </submittedName>
</protein>
<dbReference type="InterPro" id="IPR050695">
    <property type="entry name" value="N-acetylmuramoyl_amidase_3"/>
</dbReference>
<comment type="caution">
    <text evidence="6">The sequence shown here is derived from an EMBL/GenBank/DDBJ whole genome shotgun (WGS) entry which is preliminary data.</text>
</comment>
<proteinExistence type="predicted"/>
<accession>A0A7C3J1C7</accession>
<dbReference type="FunFam" id="3.40.630.40:FF:000005">
    <property type="entry name" value="N-acetylmuramoyl-L-alanine amidase (AmiA)"/>
    <property type="match status" value="1"/>
</dbReference>
<evidence type="ECO:0000256" key="2">
    <source>
        <dbReference type="SAM" id="SignalP"/>
    </source>
</evidence>
<evidence type="ECO:0000259" key="3">
    <source>
        <dbReference type="SMART" id="SM00646"/>
    </source>
</evidence>
<dbReference type="Pfam" id="PF01520">
    <property type="entry name" value="Amidase_3"/>
    <property type="match status" value="1"/>
</dbReference>
<gene>
    <name evidence="5" type="ORF">ENP62_01755</name>
    <name evidence="4" type="ORF">ENP94_06250</name>
    <name evidence="6" type="ORF">ENS16_00205</name>
</gene>
<evidence type="ECO:0000313" key="5">
    <source>
        <dbReference type="EMBL" id="HEE18260.1"/>
    </source>
</evidence>
<dbReference type="EMBL" id="DSLG01000007">
    <property type="protein sequence ID" value="HEA87593.1"/>
    <property type="molecule type" value="Genomic_DNA"/>
</dbReference>
<keyword evidence="2" id="KW-0732">Signal</keyword>
<organism evidence="6">
    <name type="scientific">candidate division WOR-3 bacterium</name>
    <dbReference type="NCBI Taxonomy" id="2052148"/>
    <lineage>
        <taxon>Bacteria</taxon>
        <taxon>Bacteria division WOR-3</taxon>
    </lineage>
</organism>
<dbReference type="EMBL" id="DSTU01000001">
    <property type="protein sequence ID" value="HFJ53104.1"/>
    <property type="molecule type" value="Genomic_DNA"/>
</dbReference>
<dbReference type="SMART" id="SM00646">
    <property type="entry name" value="Ami_3"/>
    <property type="match status" value="1"/>
</dbReference>
<sequence>MKKTFFLSLLLLNSIFPAAPTKILNGIEYLPLAGITAQLNGRCWRIAVNGNATRFVTILPPPADSSSRLNQGSLEYTFIPDSNFVIHNSRKLKLPLPAIVDSGELYLPAVVAAALFPELDVPVLSTIETDRRGDTLILRLLLNPLQPRNSPLIFFSQKNSTLEYRLILGCRMDSVFIQQLRLLSLTSSSLLNGIKPDSGTVGTSLIFTFRQPVSEKIAPLANGLELHLTPLPKRRVNRILLDPGHGGKDPGAVGRIGTQEKEIVLDIAHRVGEQLKNQGFEVYFTRDCDQYVSLAERAEKAVKTGSQIFVSIHANWSENRSASGLETYFLSEAKTDWERAVATRENEVFEREIANPFISKNDPVSLILADLAQHEFLYESSILALRIQEAGLNLVRTQDRGVRQANFYVLRNIFMPAVLVECGFLSNRREEQTLRKPEYRAKLARAIAAGIVSFAREYELRLNGNH</sequence>
<dbReference type="AlphaFoldDB" id="A0A7C3J1C7"/>
<dbReference type="Gene3D" id="3.40.630.40">
    <property type="entry name" value="Zn-dependent exopeptidases"/>
    <property type="match status" value="1"/>
</dbReference>
<dbReference type="GO" id="GO:0030288">
    <property type="term" value="C:outer membrane-bounded periplasmic space"/>
    <property type="evidence" value="ECO:0007669"/>
    <property type="project" value="TreeGrafter"/>
</dbReference>
<dbReference type="GO" id="GO:0009253">
    <property type="term" value="P:peptidoglycan catabolic process"/>
    <property type="evidence" value="ECO:0007669"/>
    <property type="project" value="InterPro"/>
</dbReference>
<dbReference type="SUPFAM" id="SSF53187">
    <property type="entry name" value="Zn-dependent exopeptidases"/>
    <property type="match status" value="1"/>
</dbReference>
<evidence type="ECO:0000256" key="1">
    <source>
        <dbReference type="ARBA" id="ARBA00022801"/>
    </source>
</evidence>
<dbReference type="PANTHER" id="PTHR30404:SF0">
    <property type="entry name" value="N-ACETYLMURAMOYL-L-ALANINE AMIDASE AMIC"/>
    <property type="match status" value="1"/>
</dbReference>
<reference evidence="6" key="1">
    <citation type="journal article" date="2020" name="mSystems">
        <title>Genome- and Community-Level Interaction Insights into Carbon Utilization and Element Cycling Functions of Hydrothermarchaeota in Hydrothermal Sediment.</title>
        <authorList>
            <person name="Zhou Z."/>
            <person name="Liu Y."/>
            <person name="Xu W."/>
            <person name="Pan J."/>
            <person name="Luo Z.H."/>
            <person name="Li M."/>
        </authorList>
    </citation>
    <scope>NUCLEOTIDE SEQUENCE [LARGE SCALE GENOMIC DNA]</scope>
    <source>
        <strain evidence="5">SpSt-236</strain>
        <strain evidence="4">SpSt-265</strain>
        <strain evidence="6">SpSt-465</strain>
    </source>
</reference>
<dbReference type="CDD" id="cd02696">
    <property type="entry name" value="MurNAc-LAA"/>
    <property type="match status" value="1"/>
</dbReference>
<keyword evidence="1" id="KW-0378">Hydrolase</keyword>
<evidence type="ECO:0000313" key="4">
    <source>
        <dbReference type="EMBL" id="HEA87593.1"/>
    </source>
</evidence>
<feature type="signal peptide" evidence="2">
    <location>
        <begin position="1"/>
        <end position="18"/>
    </location>
</feature>
<dbReference type="PANTHER" id="PTHR30404">
    <property type="entry name" value="N-ACETYLMURAMOYL-L-ALANINE AMIDASE"/>
    <property type="match status" value="1"/>
</dbReference>
<feature type="chain" id="PRO_5039820302" evidence="2">
    <location>
        <begin position="19"/>
        <end position="466"/>
    </location>
</feature>
<name>A0A7C3J1C7_UNCW3</name>
<dbReference type="InterPro" id="IPR002508">
    <property type="entry name" value="MurNAc-LAA_cat"/>
</dbReference>
<feature type="domain" description="MurNAc-LAA" evidence="3">
    <location>
        <begin position="298"/>
        <end position="452"/>
    </location>
</feature>
<dbReference type="EMBL" id="DSKA01000129">
    <property type="protein sequence ID" value="HEE18260.1"/>
    <property type="molecule type" value="Genomic_DNA"/>
</dbReference>
<evidence type="ECO:0000313" key="6">
    <source>
        <dbReference type="EMBL" id="HFJ53104.1"/>
    </source>
</evidence>
<dbReference type="GO" id="GO:0008745">
    <property type="term" value="F:N-acetylmuramoyl-L-alanine amidase activity"/>
    <property type="evidence" value="ECO:0007669"/>
    <property type="project" value="InterPro"/>
</dbReference>